<dbReference type="RefSeq" id="WP_183322635.1">
    <property type="nucleotide sequence ID" value="NZ_JACHVQ010000004.1"/>
</dbReference>
<evidence type="ECO:0000313" key="11">
    <source>
        <dbReference type="Proteomes" id="UP000559182"/>
    </source>
</evidence>
<dbReference type="EC" id="4.3.1.19" evidence="4"/>
<evidence type="ECO:0000256" key="4">
    <source>
        <dbReference type="ARBA" id="ARBA00012096"/>
    </source>
</evidence>
<dbReference type="AlphaFoldDB" id="A0A839NBH7"/>
<dbReference type="InterPro" id="IPR001926">
    <property type="entry name" value="TrpB-like_PALP"/>
</dbReference>
<feature type="domain" description="Tryptophan synthase beta chain-like PALP" evidence="9">
    <location>
        <begin position="21"/>
        <end position="305"/>
    </location>
</feature>
<dbReference type="GO" id="GO:0003941">
    <property type="term" value="F:L-serine ammonia-lyase activity"/>
    <property type="evidence" value="ECO:0007669"/>
    <property type="project" value="TreeGrafter"/>
</dbReference>
<evidence type="ECO:0000256" key="8">
    <source>
        <dbReference type="ARBA" id="ARBA00031427"/>
    </source>
</evidence>
<dbReference type="FunFam" id="3.40.50.1100:FF:000005">
    <property type="entry name" value="Threonine dehydratase catabolic"/>
    <property type="match status" value="1"/>
</dbReference>
<dbReference type="GO" id="GO:0018114">
    <property type="term" value="F:threonine racemase activity"/>
    <property type="evidence" value="ECO:0007669"/>
    <property type="project" value="TreeGrafter"/>
</dbReference>
<sequence length="325" mass="33631">MNAVTLADVQDAATGLAGVAHRTPVVTSSRLDDELGIRLHLKCENLQRMGAFKFRGAYNALSRLDDAARAAGVVAFSSGNHAQAVALAARLLGIPATIVMPTDAPQIKLTATEGYGARVVTYDRMTEDREAIARELADREGRTVIPPFDNAHIAAGQGTAALELLQDVPDLDVVIAPLGGGGLLSGTAVATRGTRPEARVFGAEPAAGDDGKQSFDAGEIVTIPVPETLADGAQTAALGRLTFPIIRELVEDIVRVTDDELVAGMRALAQTCKLVVEPTGALAFAAAISLAPSMPGAKVGVILSGGNVDLDRYARLIGRGATPGR</sequence>
<dbReference type="EMBL" id="JACHVQ010000004">
    <property type="protein sequence ID" value="MBB2894199.1"/>
    <property type="molecule type" value="Genomic_DNA"/>
</dbReference>
<dbReference type="SUPFAM" id="SSF53686">
    <property type="entry name" value="Tryptophan synthase beta subunit-like PLP-dependent enzymes"/>
    <property type="match status" value="1"/>
</dbReference>
<evidence type="ECO:0000256" key="3">
    <source>
        <dbReference type="ARBA" id="ARBA00010869"/>
    </source>
</evidence>
<dbReference type="NCBIfam" id="NF005454">
    <property type="entry name" value="PRK07048.1"/>
    <property type="match status" value="1"/>
</dbReference>
<evidence type="ECO:0000256" key="6">
    <source>
        <dbReference type="ARBA" id="ARBA00023239"/>
    </source>
</evidence>
<evidence type="ECO:0000259" key="9">
    <source>
        <dbReference type="Pfam" id="PF00291"/>
    </source>
</evidence>
<evidence type="ECO:0000256" key="7">
    <source>
        <dbReference type="ARBA" id="ARBA00025527"/>
    </source>
</evidence>
<proteinExistence type="inferred from homology"/>
<dbReference type="PANTHER" id="PTHR43050">
    <property type="entry name" value="SERINE / THREONINE RACEMASE FAMILY MEMBER"/>
    <property type="match status" value="1"/>
</dbReference>
<comment type="function">
    <text evidence="7">Catalyzes the anaerobic formation of alpha-ketobutyrate and ammonia from threonine in a two-step reaction. The first step involved a dehydration of threonine and a production of enamine intermediates (aminocrotonate), which tautomerizes to its imine form (iminobutyrate). Both intermediates are unstable and short-lived. The second step is the nonenzymatic hydrolysis of the enamine/imine intermediates to form 2-ketobutyrate and free ammonia. In the low water environment of the cell, the second step is accelerated by RidA.</text>
</comment>
<dbReference type="CDD" id="cd01562">
    <property type="entry name" value="Thr-dehyd"/>
    <property type="match status" value="1"/>
</dbReference>
<comment type="cofactor">
    <cofactor evidence="2">
        <name>pyridoxal 5'-phosphate</name>
        <dbReference type="ChEBI" id="CHEBI:597326"/>
    </cofactor>
</comment>
<dbReference type="GO" id="GO:0008721">
    <property type="term" value="F:D-serine ammonia-lyase activity"/>
    <property type="evidence" value="ECO:0007669"/>
    <property type="project" value="TreeGrafter"/>
</dbReference>
<dbReference type="Proteomes" id="UP000559182">
    <property type="component" value="Unassembled WGS sequence"/>
</dbReference>
<keyword evidence="6 10" id="KW-0456">Lyase</keyword>
<name>A0A839NBH7_9MICO</name>
<dbReference type="GO" id="GO:0004794">
    <property type="term" value="F:threonine deaminase activity"/>
    <property type="evidence" value="ECO:0007669"/>
    <property type="project" value="UniProtKB-EC"/>
</dbReference>
<dbReference type="GO" id="GO:0000287">
    <property type="term" value="F:magnesium ion binding"/>
    <property type="evidence" value="ECO:0007669"/>
    <property type="project" value="TreeGrafter"/>
</dbReference>
<evidence type="ECO:0000256" key="1">
    <source>
        <dbReference type="ARBA" id="ARBA00001274"/>
    </source>
</evidence>
<organism evidence="10 11">
    <name type="scientific">Flexivirga oryzae</name>
    <dbReference type="NCBI Taxonomy" id="1794944"/>
    <lineage>
        <taxon>Bacteria</taxon>
        <taxon>Bacillati</taxon>
        <taxon>Actinomycetota</taxon>
        <taxon>Actinomycetes</taxon>
        <taxon>Micrococcales</taxon>
        <taxon>Dermacoccaceae</taxon>
        <taxon>Flexivirga</taxon>
    </lineage>
</organism>
<keyword evidence="5" id="KW-0663">Pyridoxal phosphate</keyword>
<evidence type="ECO:0000256" key="5">
    <source>
        <dbReference type="ARBA" id="ARBA00022898"/>
    </source>
</evidence>
<evidence type="ECO:0000256" key="2">
    <source>
        <dbReference type="ARBA" id="ARBA00001933"/>
    </source>
</evidence>
<protein>
    <recommendedName>
        <fullName evidence="4">threonine ammonia-lyase</fullName>
        <ecNumber evidence="4">4.3.1.19</ecNumber>
    </recommendedName>
    <alternativeName>
        <fullName evidence="8">Threonine deaminase</fullName>
    </alternativeName>
</protein>
<comment type="catalytic activity">
    <reaction evidence="1">
        <text>L-threonine = 2-oxobutanoate + NH4(+)</text>
        <dbReference type="Rhea" id="RHEA:22108"/>
        <dbReference type="ChEBI" id="CHEBI:16763"/>
        <dbReference type="ChEBI" id="CHEBI:28938"/>
        <dbReference type="ChEBI" id="CHEBI:57926"/>
        <dbReference type="EC" id="4.3.1.19"/>
    </reaction>
</comment>
<dbReference type="GO" id="GO:1901605">
    <property type="term" value="P:alpha-amino acid metabolic process"/>
    <property type="evidence" value="ECO:0007669"/>
    <property type="project" value="UniProtKB-ARBA"/>
</dbReference>
<dbReference type="GO" id="GO:0005524">
    <property type="term" value="F:ATP binding"/>
    <property type="evidence" value="ECO:0007669"/>
    <property type="project" value="TreeGrafter"/>
</dbReference>
<dbReference type="GO" id="GO:0030378">
    <property type="term" value="F:serine racemase activity"/>
    <property type="evidence" value="ECO:0007669"/>
    <property type="project" value="TreeGrafter"/>
</dbReference>
<keyword evidence="11" id="KW-1185">Reference proteome</keyword>
<dbReference type="InterPro" id="IPR036052">
    <property type="entry name" value="TrpB-like_PALP_sf"/>
</dbReference>
<gene>
    <name evidence="10" type="ORF">FHU39_004235</name>
</gene>
<dbReference type="Pfam" id="PF00291">
    <property type="entry name" value="PALP"/>
    <property type="match status" value="1"/>
</dbReference>
<dbReference type="Gene3D" id="3.40.50.1100">
    <property type="match status" value="2"/>
</dbReference>
<comment type="similarity">
    <text evidence="3">Belongs to the serine/threonine dehydratase family.</text>
</comment>
<comment type="caution">
    <text evidence="10">The sequence shown here is derived from an EMBL/GenBank/DDBJ whole genome shotgun (WGS) entry which is preliminary data.</text>
</comment>
<accession>A0A839NBH7</accession>
<reference evidence="10 11" key="1">
    <citation type="submission" date="2020-08" db="EMBL/GenBank/DDBJ databases">
        <title>Sequencing the genomes of 1000 actinobacteria strains.</title>
        <authorList>
            <person name="Klenk H.-P."/>
        </authorList>
    </citation>
    <scope>NUCLEOTIDE SEQUENCE [LARGE SCALE GENOMIC DNA]</scope>
    <source>
        <strain evidence="10 11">DSM 105369</strain>
    </source>
</reference>
<dbReference type="FunFam" id="3.40.50.1100:FF:000007">
    <property type="entry name" value="L-threonine dehydratase catabolic TdcB"/>
    <property type="match status" value="1"/>
</dbReference>
<dbReference type="GO" id="GO:0030170">
    <property type="term" value="F:pyridoxal phosphate binding"/>
    <property type="evidence" value="ECO:0007669"/>
    <property type="project" value="TreeGrafter"/>
</dbReference>
<evidence type="ECO:0000313" key="10">
    <source>
        <dbReference type="EMBL" id="MBB2894199.1"/>
    </source>
</evidence>
<dbReference type="PANTHER" id="PTHR43050:SF1">
    <property type="entry name" value="SERINE RACEMASE"/>
    <property type="match status" value="1"/>
</dbReference>